<keyword evidence="3" id="KW-1185">Reference proteome</keyword>
<accession>A0AAD6UYU2</accession>
<evidence type="ECO:0000313" key="3">
    <source>
        <dbReference type="Proteomes" id="UP001219525"/>
    </source>
</evidence>
<dbReference type="EMBL" id="JARJCW010000109">
    <property type="protein sequence ID" value="KAJ7193314.1"/>
    <property type="molecule type" value="Genomic_DNA"/>
</dbReference>
<dbReference type="InterPro" id="IPR040521">
    <property type="entry name" value="KDZ"/>
</dbReference>
<dbReference type="Proteomes" id="UP001219525">
    <property type="component" value="Unassembled WGS sequence"/>
</dbReference>
<organism evidence="2 3">
    <name type="scientific">Mycena pura</name>
    <dbReference type="NCBI Taxonomy" id="153505"/>
    <lineage>
        <taxon>Eukaryota</taxon>
        <taxon>Fungi</taxon>
        <taxon>Dikarya</taxon>
        <taxon>Basidiomycota</taxon>
        <taxon>Agaricomycotina</taxon>
        <taxon>Agaricomycetes</taxon>
        <taxon>Agaricomycetidae</taxon>
        <taxon>Agaricales</taxon>
        <taxon>Marasmiineae</taxon>
        <taxon>Mycenaceae</taxon>
        <taxon>Mycena</taxon>
    </lineage>
</organism>
<proteinExistence type="predicted"/>
<protein>
    <submittedName>
        <fullName evidence="2">Uncharacterized protein</fullName>
    </submittedName>
</protein>
<evidence type="ECO:0000256" key="1">
    <source>
        <dbReference type="SAM" id="MobiDB-lite"/>
    </source>
</evidence>
<gene>
    <name evidence="2" type="ORF">GGX14DRAFT_379218</name>
</gene>
<reference evidence="2" key="1">
    <citation type="submission" date="2023-03" db="EMBL/GenBank/DDBJ databases">
        <title>Massive genome expansion in bonnet fungi (Mycena s.s.) driven by repeated elements and novel gene families across ecological guilds.</title>
        <authorList>
            <consortium name="Lawrence Berkeley National Laboratory"/>
            <person name="Harder C.B."/>
            <person name="Miyauchi S."/>
            <person name="Viragh M."/>
            <person name="Kuo A."/>
            <person name="Thoen E."/>
            <person name="Andreopoulos B."/>
            <person name="Lu D."/>
            <person name="Skrede I."/>
            <person name="Drula E."/>
            <person name="Henrissat B."/>
            <person name="Morin E."/>
            <person name="Kohler A."/>
            <person name="Barry K."/>
            <person name="LaButti K."/>
            <person name="Morin E."/>
            <person name="Salamov A."/>
            <person name="Lipzen A."/>
            <person name="Mereny Z."/>
            <person name="Hegedus B."/>
            <person name="Baldrian P."/>
            <person name="Stursova M."/>
            <person name="Weitz H."/>
            <person name="Taylor A."/>
            <person name="Grigoriev I.V."/>
            <person name="Nagy L.G."/>
            <person name="Martin F."/>
            <person name="Kauserud H."/>
        </authorList>
    </citation>
    <scope>NUCLEOTIDE SEQUENCE</scope>
    <source>
        <strain evidence="2">9144</strain>
    </source>
</reference>
<evidence type="ECO:0000313" key="2">
    <source>
        <dbReference type="EMBL" id="KAJ7193314.1"/>
    </source>
</evidence>
<feature type="non-terminal residue" evidence="2">
    <location>
        <position position="1"/>
    </location>
</feature>
<name>A0AAD6UYU2_9AGAR</name>
<comment type="caution">
    <text evidence="2">The sequence shown here is derived from an EMBL/GenBank/DDBJ whole genome shotgun (WGS) entry which is preliminary data.</text>
</comment>
<dbReference type="Pfam" id="PF18758">
    <property type="entry name" value="KDZ"/>
    <property type="match status" value="1"/>
</dbReference>
<sequence length="77" mass="8258">HARAHEAECQAENSLISPGVGRTDGENIGTWAVLNPIGYATKETGEGARHDNIEDKIELNFEKNIGQGECPLLRGSA</sequence>
<dbReference type="AlphaFoldDB" id="A0AAD6UYU2"/>
<feature type="region of interest" description="Disordered" evidence="1">
    <location>
        <begin position="1"/>
        <end position="22"/>
    </location>
</feature>